<sequence>MSFTWLNIKRILCHSHGNGLPGMRRRDLIKWHVNQQNEKNKYNIMEEAAKEKFTTLKLLQRYTFVFIQEFIILLEGEYCMLTISNTCTSQSLFGGEDHLIVDDGMEESTQAAYAEQPT</sequence>
<keyword evidence="2" id="KW-1185">Reference proteome</keyword>
<evidence type="ECO:0000313" key="2">
    <source>
        <dbReference type="Proteomes" id="UP001497480"/>
    </source>
</evidence>
<gene>
    <name evidence="1" type="ORF">LLUT_LOCUS22334</name>
</gene>
<evidence type="ECO:0000313" key="1">
    <source>
        <dbReference type="EMBL" id="CAL0321274.1"/>
    </source>
</evidence>
<dbReference type="EMBL" id="CAXHTB010000015">
    <property type="protein sequence ID" value="CAL0321274.1"/>
    <property type="molecule type" value="Genomic_DNA"/>
</dbReference>
<dbReference type="AlphaFoldDB" id="A0AAV1XHS1"/>
<accession>A0AAV1XHS1</accession>
<protein>
    <submittedName>
        <fullName evidence="1">Uncharacterized protein</fullName>
    </submittedName>
</protein>
<proteinExistence type="predicted"/>
<name>A0AAV1XHS1_LUPLU</name>
<comment type="caution">
    <text evidence="1">The sequence shown here is derived from an EMBL/GenBank/DDBJ whole genome shotgun (WGS) entry which is preliminary data.</text>
</comment>
<reference evidence="1 2" key="1">
    <citation type="submission" date="2024-03" db="EMBL/GenBank/DDBJ databases">
        <authorList>
            <person name="Martinez-Hernandez J."/>
        </authorList>
    </citation>
    <scope>NUCLEOTIDE SEQUENCE [LARGE SCALE GENOMIC DNA]</scope>
</reference>
<dbReference type="Proteomes" id="UP001497480">
    <property type="component" value="Unassembled WGS sequence"/>
</dbReference>
<organism evidence="1 2">
    <name type="scientific">Lupinus luteus</name>
    <name type="common">European yellow lupine</name>
    <dbReference type="NCBI Taxonomy" id="3873"/>
    <lineage>
        <taxon>Eukaryota</taxon>
        <taxon>Viridiplantae</taxon>
        <taxon>Streptophyta</taxon>
        <taxon>Embryophyta</taxon>
        <taxon>Tracheophyta</taxon>
        <taxon>Spermatophyta</taxon>
        <taxon>Magnoliopsida</taxon>
        <taxon>eudicotyledons</taxon>
        <taxon>Gunneridae</taxon>
        <taxon>Pentapetalae</taxon>
        <taxon>rosids</taxon>
        <taxon>fabids</taxon>
        <taxon>Fabales</taxon>
        <taxon>Fabaceae</taxon>
        <taxon>Papilionoideae</taxon>
        <taxon>50 kb inversion clade</taxon>
        <taxon>genistoids sensu lato</taxon>
        <taxon>core genistoids</taxon>
        <taxon>Genisteae</taxon>
        <taxon>Lupinus</taxon>
    </lineage>
</organism>